<gene>
    <name evidence="1" type="ORF">L195_g040864</name>
</gene>
<accession>A0A2K3M1Z0</accession>
<protein>
    <submittedName>
        <fullName evidence="1">Uncharacterized protein</fullName>
    </submittedName>
</protein>
<dbReference type="Proteomes" id="UP000236291">
    <property type="component" value="Unassembled WGS sequence"/>
</dbReference>
<proteinExistence type="predicted"/>
<dbReference type="EMBL" id="ASHM01047252">
    <property type="protein sequence ID" value="PNX84801.1"/>
    <property type="molecule type" value="Genomic_DNA"/>
</dbReference>
<evidence type="ECO:0000313" key="1">
    <source>
        <dbReference type="EMBL" id="PNX84801.1"/>
    </source>
</evidence>
<comment type="caution">
    <text evidence="1">The sequence shown here is derived from an EMBL/GenBank/DDBJ whole genome shotgun (WGS) entry which is preliminary data.</text>
</comment>
<organism evidence="1 2">
    <name type="scientific">Trifolium pratense</name>
    <name type="common">Red clover</name>
    <dbReference type="NCBI Taxonomy" id="57577"/>
    <lineage>
        <taxon>Eukaryota</taxon>
        <taxon>Viridiplantae</taxon>
        <taxon>Streptophyta</taxon>
        <taxon>Embryophyta</taxon>
        <taxon>Tracheophyta</taxon>
        <taxon>Spermatophyta</taxon>
        <taxon>Magnoliopsida</taxon>
        <taxon>eudicotyledons</taxon>
        <taxon>Gunneridae</taxon>
        <taxon>Pentapetalae</taxon>
        <taxon>rosids</taxon>
        <taxon>fabids</taxon>
        <taxon>Fabales</taxon>
        <taxon>Fabaceae</taxon>
        <taxon>Papilionoideae</taxon>
        <taxon>50 kb inversion clade</taxon>
        <taxon>NPAAA clade</taxon>
        <taxon>Hologalegina</taxon>
        <taxon>IRL clade</taxon>
        <taxon>Trifolieae</taxon>
        <taxon>Trifolium</taxon>
    </lineage>
</organism>
<evidence type="ECO:0000313" key="2">
    <source>
        <dbReference type="Proteomes" id="UP000236291"/>
    </source>
</evidence>
<name>A0A2K3M1Z0_TRIPR</name>
<reference evidence="1 2" key="1">
    <citation type="journal article" date="2014" name="Am. J. Bot.">
        <title>Genome assembly and annotation for red clover (Trifolium pratense; Fabaceae).</title>
        <authorList>
            <person name="Istvanek J."/>
            <person name="Jaros M."/>
            <person name="Krenek A."/>
            <person name="Repkova J."/>
        </authorList>
    </citation>
    <scope>NUCLEOTIDE SEQUENCE [LARGE SCALE GENOMIC DNA]</scope>
    <source>
        <strain evidence="2">cv. Tatra</strain>
        <tissue evidence="1">Young leaves</tissue>
    </source>
</reference>
<sequence>MLSMCLELSSGVLNRDLEVPKPECRSILQKFSNPYAEKQNSLYNIATTPRARSITPRVVAFSHCHAARVTAYAARGCNLELQTSILDPRRRA</sequence>
<dbReference type="AlphaFoldDB" id="A0A2K3M1Z0"/>
<reference evidence="1 2" key="2">
    <citation type="journal article" date="2017" name="Front. Plant Sci.">
        <title>Gene Classification and Mining of Molecular Markers Useful in Red Clover (Trifolium pratense) Breeding.</title>
        <authorList>
            <person name="Istvanek J."/>
            <person name="Dluhosova J."/>
            <person name="Dluhos P."/>
            <person name="Patkova L."/>
            <person name="Nedelnik J."/>
            <person name="Repkova J."/>
        </authorList>
    </citation>
    <scope>NUCLEOTIDE SEQUENCE [LARGE SCALE GENOMIC DNA]</scope>
    <source>
        <strain evidence="2">cv. Tatra</strain>
        <tissue evidence="1">Young leaves</tissue>
    </source>
</reference>